<protein>
    <submittedName>
        <fullName evidence="1">Uncharacterized protein</fullName>
    </submittedName>
</protein>
<dbReference type="Proteomes" id="UP001249851">
    <property type="component" value="Unassembled WGS sequence"/>
</dbReference>
<proteinExistence type="predicted"/>
<gene>
    <name evidence="1" type="ORF">P5673_027309</name>
</gene>
<organism evidence="1 2">
    <name type="scientific">Acropora cervicornis</name>
    <name type="common">Staghorn coral</name>
    <dbReference type="NCBI Taxonomy" id="6130"/>
    <lineage>
        <taxon>Eukaryota</taxon>
        <taxon>Metazoa</taxon>
        <taxon>Cnidaria</taxon>
        <taxon>Anthozoa</taxon>
        <taxon>Hexacorallia</taxon>
        <taxon>Scleractinia</taxon>
        <taxon>Astrocoeniina</taxon>
        <taxon>Acroporidae</taxon>
        <taxon>Acropora</taxon>
    </lineage>
</organism>
<reference evidence="1" key="1">
    <citation type="journal article" date="2023" name="G3 (Bethesda)">
        <title>Whole genome assembly and annotation of the endangered Caribbean coral Acropora cervicornis.</title>
        <authorList>
            <person name="Selwyn J.D."/>
            <person name="Vollmer S.V."/>
        </authorList>
    </citation>
    <scope>NUCLEOTIDE SEQUENCE</scope>
    <source>
        <strain evidence="1">K2</strain>
    </source>
</reference>
<accession>A0AAD9PZT6</accession>
<evidence type="ECO:0000313" key="2">
    <source>
        <dbReference type="Proteomes" id="UP001249851"/>
    </source>
</evidence>
<evidence type="ECO:0000313" key="1">
    <source>
        <dbReference type="EMBL" id="KAK2551710.1"/>
    </source>
</evidence>
<dbReference type="EMBL" id="JARQWQ010000094">
    <property type="protein sequence ID" value="KAK2551710.1"/>
    <property type="molecule type" value="Genomic_DNA"/>
</dbReference>
<reference evidence="1" key="2">
    <citation type="journal article" date="2023" name="Science">
        <title>Genomic signatures of disease resistance in endangered staghorn corals.</title>
        <authorList>
            <person name="Vollmer S.V."/>
            <person name="Selwyn J.D."/>
            <person name="Despard B.A."/>
            <person name="Roesel C.L."/>
        </authorList>
    </citation>
    <scope>NUCLEOTIDE SEQUENCE</scope>
    <source>
        <strain evidence="1">K2</strain>
    </source>
</reference>
<keyword evidence="2" id="KW-1185">Reference proteome</keyword>
<dbReference type="AlphaFoldDB" id="A0AAD9PZT6"/>
<comment type="caution">
    <text evidence="1">The sequence shown here is derived from an EMBL/GenBank/DDBJ whole genome shotgun (WGS) entry which is preliminary data.</text>
</comment>
<sequence>MHSEPAERVDTLLHENMNGDTQLAKVWSVVKLLLMSHGCKRSFIAQRIIHDHIESAEGLANVQISKQCHLLELNRRELESQEKYLKEATMDEIRVLKKKKWQFETDIEALLILTMNLLLALKIQEALLGLPNQTLCGDLPRKKGQP</sequence>
<name>A0AAD9PZT6_ACRCE</name>